<dbReference type="SMART" id="SM00506">
    <property type="entry name" value="A1pp"/>
    <property type="match status" value="1"/>
</dbReference>
<dbReference type="InterPro" id="IPR043472">
    <property type="entry name" value="Macro_dom-like"/>
</dbReference>
<name>B5Y6U5_COPPD</name>
<dbReference type="EMBL" id="CP001145">
    <property type="protein sequence ID" value="ACI18171.1"/>
    <property type="molecule type" value="Genomic_DNA"/>
</dbReference>
<dbReference type="RefSeq" id="WP_012544821.1">
    <property type="nucleotide sequence ID" value="NC_011295.1"/>
</dbReference>
<dbReference type="HOGENOM" id="CLU_046550_7_2_9"/>
<dbReference type="eggNOG" id="COG2110">
    <property type="taxonomic scope" value="Bacteria"/>
</dbReference>
<gene>
    <name evidence="2" type="ordered locus">COPRO5265_0122</name>
</gene>
<dbReference type="Proteomes" id="UP000001732">
    <property type="component" value="Chromosome"/>
</dbReference>
<sequence>MKVFLFKGDLTTLDVDAVVNAANGIGPMGGGVAYAIKKVGGHEIEQEAIKRCQEEGPFKPGQVYVTTGGSRWKYVIHAVTMMYPAEPADYDSAGEALAKAIKKAVDLGVTSVAVPALGMGVGGLEPRALAQVYANVFKRLKDEPLNIVVSAFDKTFLMELISALD</sequence>
<dbReference type="Gene3D" id="3.40.220.10">
    <property type="entry name" value="Leucine Aminopeptidase, subunit E, domain 1"/>
    <property type="match status" value="1"/>
</dbReference>
<proteinExistence type="predicted"/>
<keyword evidence="3" id="KW-1185">Reference proteome</keyword>
<dbReference type="PANTHER" id="PTHR11106">
    <property type="entry name" value="GANGLIOSIDE INDUCED DIFFERENTIATION ASSOCIATED PROTEIN 2-RELATED"/>
    <property type="match status" value="1"/>
</dbReference>
<evidence type="ECO:0000313" key="3">
    <source>
        <dbReference type="Proteomes" id="UP000001732"/>
    </source>
</evidence>
<evidence type="ECO:0000259" key="1">
    <source>
        <dbReference type="PROSITE" id="PS51154"/>
    </source>
</evidence>
<dbReference type="PROSITE" id="PS51154">
    <property type="entry name" value="MACRO"/>
    <property type="match status" value="1"/>
</dbReference>
<dbReference type="STRING" id="309798.COPRO5265_0122"/>
<protein>
    <submittedName>
        <fullName evidence="2">Appr-1-p processing enzyme family protein</fullName>
    </submittedName>
</protein>
<feature type="domain" description="Macro" evidence="1">
    <location>
        <begin position="1"/>
        <end position="156"/>
    </location>
</feature>
<reference evidence="3" key="1">
    <citation type="submission" date="2008-08" db="EMBL/GenBank/DDBJ databases">
        <title>The complete genome sequence of Coprothermobacter proteolyticus strain ATCC 5245 / DSM 5265 / BT.</title>
        <authorList>
            <person name="Dodson R.J."/>
            <person name="Durkin A.S."/>
            <person name="Wu M."/>
            <person name="Eisen J."/>
            <person name="Sutton G."/>
        </authorList>
    </citation>
    <scope>NUCLEOTIDE SEQUENCE [LARGE SCALE GENOMIC DNA]</scope>
    <source>
        <strain evidence="3">ATCC 35245 / DSM 5265 / OCM 4 / BT</strain>
    </source>
</reference>
<reference evidence="2 3" key="2">
    <citation type="journal article" date="2014" name="Genome Announc.">
        <title>Complete Genome Sequence of Coprothermobacter proteolyticus DSM 5265.</title>
        <authorList>
            <person name="Alexiev A."/>
            <person name="Coil D.A."/>
            <person name="Badger J.H."/>
            <person name="Enticknap J."/>
            <person name="Ward N."/>
            <person name="Robb F.T."/>
            <person name="Eisen J.A."/>
        </authorList>
    </citation>
    <scope>NUCLEOTIDE SEQUENCE [LARGE SCALE GENOMIC DNA]</scope>
    <source>
        <strain evidence="3">ATCC 35245 / DSM 5265 / OCM 4 / BT</strain>
    </source>
</reference>
<dbReference type="SUPFAM" id="SSF52949">
    <property type="entry name" value="Macro domain-like"/>
    <property type="match status" value="1"/>
</dbReference>
<dbReference type="KEGG" id="cpo:COPRO5265_0122"/>
<dbReference type="AlphaFoldDB" id="B5Y6U5"/>
<dbReference type="InterPro" id="IPR002589">
    <property type="entry name" value="Macro_dom"/>
</dbReference>
<dbReference type="Pfam" id="PF01661">
    <property type="entry name" value="Macro"/>
    <property type="match status" value="1"/>
</dbReference>
<dbReference type="PANTHER" id="PTHR11106:SF111">
    <property type="entry name" value="MACRO DOMAIN-CONTAINING PROTEIN"/>
    <property type="match status" value="1"/>
</dbReference>
<organism evidence="2 3">
    <name type="scientific">Coprothermobacter proteolyticus (strain ATCC 35245 / DSM 5265 / OCM 4 / BT)</name>
    <dbReference type="NCBI Taxonomy" id="309798"/>
    <lineage>
        <taxon>Bacteria</taxon>
        <taxon>Pseudomonadati</taxon>
        <taxon>Coprothermobacterota</taxon>
        <taxon>Coprothermobacteria</taxon>
        <taxon>Coprothermobacterales</taxon>
        <taxon>Coprothermobacteraceae</taxon>
        <taxon>Coprothermobacter</taxon>
    </lineage>
</organism>
<accession>B5Y6U5</accession>
<evidence type="ECO:0000313" key="2">
    <source>
        <dbReference type="EMBL" id="ACI18171.1"/>
    </source>
</evidence>